<dbReference type="EMBL" id="JAACJO010000002">
    <property type="protein sequence ID" value="KAF5362295.1"/>
    <property type="molecule type" value="Genomic_DNA"/>
</dbReference>
<name>A0A8H5GCN3_9AGAR</name>
<sequence length="163" mass="17495">MSLYHNAIHSPVFPSQVSGYSSLSGALSPPPSQFANPRRRRVPQCAAKAAGSPVANPVMFDFIGYSQQGVSIAEFHVRSANALSQVIAGGNDLVLANTGVQEINLRILWPGYEGLNWSFSTPASQSMTRIQLGASIAMHIWRFVEKATSSSTTCPNGKLAMEE</sequence>
<evidence type="ECO:0000313" key="1">
    <source>
        <dbReference type="EMBL" id="KAF5362295.1"/>
    </source>
</evidence>
<proteinExistence type="predicted"/>
<protein>
    <submittedName>
        <fullName evidence="1">Uncharacterized protein</fullName>
    </submittedName>
</protein>
<dbReference type="AlphaFoldDB" id="A0A8H5GCN3"/>
<dbReference type="Proteomes" id="UP000559027">
    <property type="component" value="Unassembled WGS sequence"/>
</dbReference>
<gene>
    <name evidence="1" type="ORF">D9756_002042</name>
</gene>
<reference evidence="1 2" key="1">
    <citation type="journal article" date="2020" name="ISME J.">
        <title>Uncovering the hidden diversity of litter-decomposition mechanisms in mushroom-forming fungi.</title>
        <authorList>
            <person name="Floudas D."/>
            <person name="Bentzer J."/>
            <person name="Ahren D."/>
            <person name="Johansson T."/>
            <person name="Persson P."/>
            <person name="Tunlid A."/>
        </authorList>
    </citation>
    <scope>NUCLEOTIDE SEQUENCE [LARGE SCALE GENOMIC DNA]</scope>
    <source>
        <strain evidence="1 2">CBS 146.42</strain>
    </source>
</reference>
<organism evidence="1 2">
    <name type="scientific">Leucocoprinus leucothites</name>
    <dbReference type="NCBI Taxonomy" id="201217"/>
    <lineage>
        <taxon>Eukaryota</taxon>
        <taxon>Fungi</taxon>
        <taxon>Dikarya</taxon>
        <taxon>Basidiomycota</taxon>
        <taxon>Agaricomycotina</taxon>
        <taxon>Agaricomycetes</taxon>
        <taxon>Agaricomycetidae</taxon>
        <taxon>Agaricales</taxon>
        <taxon>Agaricineae</taxon>
        <taxon>Agaricaceae</taxon>
        <taxon>Leucocoprinus</taxon>
    </lineage>
</organism>
<accession>A0A8H5GCN3</accession>
<evidence type="ECO:0000313" key="2">
    <source>
        <dbReference type="Proteomes" id="UP000559027"/>
    </source>
</evidence>
<keyword evidence="2" id="KW-1185">Reference proteome</keyword>
<dbReference type="OrthoDB" id="2662268at2759"/>
<comment type="caution">
    <text evidence="1">The sequence shown here is derived from an EMBL/GenBank/DDBJ whole genome shotgun (WGS) entry which is preliminary data.</text>
</comment>